<comment type="caution">
    <text evidence="2">The sequence shown here is derived from an EMBL/GenBank/DDBJ whole genome shotgun (WGS) entry which is preliminary data.</text>
</comment>
<gene>
    <name evidence="2" type="ORF">RM423_14275</name>
</gene>
<name>A0ABU2JC44_9ACTN</name>
<evidence type="ECO:0000313" key="2">
    <source>
        <dbReference type="EMBL" id="MDT0262559.1"/>
    </source>
</evidence>
<feature type="region of interest" description="Disordered" evidence="1">
    <location>
        <begin position="233"/>
        <end position="256"/>
    </location>
</feature>
<reference evidence="3" key="1">
    <citation type="submission" date="2023-07" db="EMBL/GenBank/DDBJ databases">
        <title>30 novel species of actinomycetes from the DSMZ collection.</title>
        <authorList>
            <person name="Nouioui I."/>
        </authorList>
    </citation>
    <scope>NUCLEOTIDE SEQUENCE [LARGE SCALE GENOMIC DNA]</scope>
    <source>
        <strain evidence="3">DSM 44399</strain>
    </source>
</reference>
<feature type="compositionally biased region" description="Low complexity" evidence="1">
    <location>
        <begin position="233"/>
        <end position="245"/>
    </location>
</feature>
<accession>A0ABU2JC44</accession>
<dbReference type="EMBL" id="JAVREH010000019">
    <property type="protein sequence ID" value="MDT0262559.1"/>
    <property type="molecule type" value="Genomic_DNA"/>
</dbReference>
<evidence type="ECO:0008006" key="4">
    <source>
        <dbReference type="Google" id="ProtNLM"/>
    </source>
</evidence>
<dbReference type="RefSeq" id="WP_311423708.1">
    <property type="nucleotide sequence ID" value="NZ_JAVREH010000019.1"/>
</dbReference>
<proteinExistence type="predicted"/>
<evidence type="ECO:0000256" key="1">
    <source>
        <dbReference type="SAM" id="MobiDB-lite"/>
    </source>
</evidence>
<evidence type="ECO:0000313" key="3">
    <source>
        <dbReference type="Proteomes" id="UP001183176"/>
    </source>
</evidence>
<keyword evidence="3" id="KW-1185">Reference proteome</keyword>
<dbReference type="Proteomes" id="UP001183176">
    <property type="component" value="Unassembled WGS sequence"/>
</dbReference>
<protein>
    <recommendedName>
        <fullName evidence="4">DUF1440 domain-containing protein</fullName>
    </recommendedName>
</protein>
<organism evidence="2 3">
    <name type="scientific">Jatrophihabitans lederbergiae</name>
    <dbReference type="NCBI Taxonomy" id="3075547"/>
    <lineage>
        <taxon>Bacteria</taxon>
        <taxon>Bacillati</taxon>
        <taxon>Actinomycetota</taxon>
        <taxon>Actinomycetes</taxon>
        <taxon>Jatrophihabitantales</taxon>
        <taxon>Jatrophihabitantaceae</taxon>
        <taxon>Jatrophihabitans</taxon>
    </lineage>
</organism>
<feature type="compositionally biased region" description="Polar residues" evidence="1">
    <location>
        <begin position="247"/>
        <end position="256"/>
    </location>
</feature>
<sequence length="256" mass="25272">MFRALLRGAAAGAAGTTALNAVTYLDMAVRARPASSTPQQSVEVLAQKLGHPVPGEGERHENRLAGLGPLNGIAVGVGIGAVAGLLRPVLARLSLPVGATVIGAAALAAANIPMKRLGVSDPATWSAADWVSDVVPHAAFGLVTHATLRAGSPSSAVAAAAAGKAATAAPARTVTAASRKALTAASRKAFTAVPRGAFTAVPRRTFAAVPAKAAVIEARGKALAAAAAARKAAGSRTAGSASFRADSSPTDDSTQR</sequence>